<proteinExistence type="predicted"/>
<dbReference type="OrthoDB" id="2536866at2759"/>
<sequence length="273" mass="30789">MVIIVDDKSMRSNLPPPPPYLAAGPVSPPPFPGHFPRQRQTLATLPSHLLLQIVYATFPKTAAVDEGKSERQRKTLYWLSTSLRLVNRALYIACMHVLRSTYLPAYQSLIRPPYTSDPFPYTASTSSNAPMSPVNATQRETAILDRFITLKVREDVWLDESELHLEREDSFKDLFDLMQPKSRLEDLVRSYGVRDGVIVDGANGPAKGKGKARSIDPIPFDALSVSFSTRTAGLVMTTRTTKRTIVQVPRTRDEKLEIVAKRLVRELRNWLEG</sequence>
<accession>A0A5C3MQF2</accession>
<keyword evidence="2" id="KW-1185">Reference proteome</keyword>
<evidence type="ECO:0000313" key="1">
    <source>
        <dbReference type="EMBL" id="TFK47180.1"/>
    </source>
</evidence>
<evidence type="ECO:0000313" key="2">
    <source>
        <dbReference type="Proteomes" id="UP000305948"/>
    </source>
</evidence>
<dbReference type="Proteomes" id="UP000305948">
    <property type="component" value="Unassembled WGS sequence"/>
</dbReference>
<organism evidence="1 2">
    <name type="scientific">Heliocybe sulcata</name>
    <dbReference type="NCBI Taxonomy" id="5364"/>
    <lineage>
        <taxon>Eukaryota</taxon>
        <taxon>Fungi</taxon>
        <taxon>Dikarya</taxon>
        <taxon>Basidiomycota</taxon>
        <taxon>Agaricomycotina</taxon>
        <taxon>Agaricomycetes</taxon>
        <taxon>Gloeophyllales</taxon>
        <taxon>Gloeophyllaceae</taxon>
        <taxon>Heliocybe</taxon>
    </lineage>
</organism>
<protein>
    <submittedName>
        <fullName evidence="1">Uncharacterized protein</fullName>
    </submittedName>
</protein>
<dbReference type="AlphaFoldDB" id="A0A5C3MQF2"/>
<dbReference type="EMBL" id="ML213525">
    <property type="protein sequence ID" value="TFK47180.1"/>
    <property type="molecule type" value="Genomic_DNA"/>
</dbReference>
<name>A0A5C3MQF2_9AGAM</name>
<dbReference type="STRING" id="5364.A0A5C3MQF2"/>
<gene>
    <name evidence="1" type="ORF">OE88DRAFT_1666493</name>
</gene>
<reference evidence="1 2" key="1">
    <citation type="journal article" date="2019" name="Nat. Ecol. Evol.">
        <title>Megaphylogeny resolves global patterns of mushroom evolution.</title>
        <authorList>
            <person name="Varga T."/>
            <person name="Krizsan K."/>
            <person name="Foldi C."/>
            <person name="Dima B."/>
            <person name="Sanchez-Garcia M."/>
            <person name="Sanchez-Ramirez S."/>
            <person name="Szollosi G.J."/>
            <person name="Szarkandi J.G."/>
            <person name="Papp V."/>
            <person name="Albert L."/>
            <person name="Andreopoulos W."/>
            <person name="Angelini C."/>
            <person name="Antonin V."/>
            <person name="Barry K.W."/>
            <person name="Bougher N.L."/>
            <person name="Buchanan P."/>
            <person name="Buyck B."/>
            <person name="Bense V."/>
            <person name="Catcheside P."/>
            <person name="Chovatia M."/>
            <person name="Cooper J."/>
            <person name="Damon W."/>
            <person name="Desjardin D."/>
            <person name="Finy P."/>
            <person name="Geml J."/>
            <person name="Haridas S."/>
            <person name="Hughes K."/>
            <person name="Justo A."/>
            <person name="Karasinski D."/>
            <person name="Kautmanova I."/>
            <person name="Kiss B."/>
            <person name="Kocsube S."/>
            <person name="Kotiranta H."/>
            <person name="LaButti K.M."/>
            <person name="Lechner B.E."/>
            <person name="Liimatainen K."/>
            <person name="Lipzen A."/>
            <person name="Lukacs Z."/>
            <person name="Mihaltcheva S."/>
            <person name="Morgado L.N."/>
            <person name="Niskanen T."/>
            <person name="Noordeloos M.E."/>
            <person name="Ohm R.A."/>
            <person name="Ortiz-Santana B."/>
            <person name="Ovrebo C."/>
            <person name="Racz N."/>
            <person name="Riley R."/>
            <person name="Savchenko A."/>
            <person name="Shiryaev A."/>
            <person name="Soop K."/>
            <person name="Spirin V."/>
            <person name="Szebenyi C."/>
            <person name="Tomsovsky M."/>
            <person name="Tulloss R.E."/>
            <person name="Uehling J."/>
            <person name="Grigoriev I.V."/>
            <person name="Vagvolgyi C."/>
            <person name="Papp T."/>
            <person name="Martin F.M."/>
            <person name="Miettinen O."/>
            <person name="Hibbett D.S."/>
            <person name="Nagy L.G."/>
        </authorList>
    </citation>
    <scope>NUCLEOTIDE SEQUENCE [LARGE SCALE GENOMIC DNA]</scope>
    <source>
        <strain evidence="1 2">OMC1185</strain>
    </source>
</reference>